<organism evidence="2 3">
    <name type="scientific">Halostagnicola kamekurae</name>
    <dbReference type="NCBI Taxonomy" id="619731"/>
    <lineage>
        <taxon>Archaea</taxon>
        <taxon>Methanobacteriati</taxon>
        <taxon>Methanobacteriota</taxon>
        <taxon>Stenosarchaea group</taxon>
        <taxon>Halobacteria</taxon>
        <taxon>Halobacteriales</taxon>
        <taxon>Natrialbaceae</taxon>
        <taxon>Halostagnicola</taxon>
    </lineage>
</organism>
<proteinExistence type="predicted"/>
<reference evidence="3" key="1">
    <citation type="submission" date="2016-10" db="EMBL/GenBank/DDBJ databases">
        <authorList>
            <person name="Varghese N."/>
            <person name="Submissions S."/>
        </authorList>
    </citation>
    <scope>NUCLEOTIDE SEQUENCE [LARGE SCALE GENOMIC DNA]</scope>
    <source>
        <strain evidence="3">DSM 22427</strain>
    </source>
</reference>
<feature type="transmembrane region" description="Helical" evidence="1">
    <location>
        <begin position="184"/>
        <end position="208"/>
    </location>
</feature>
<name>A0A1I6UXM2_9EURY</name>
<feature type="transmembrane region" description="Helical" evidence="1">
    <location>
        <begin position="12"/>
        <end position="30"/>
    </location>
</feature>
<evidence type="ECO:0000256" key="1">
    <source>
        <dbReference type="SAM" id="Phobius"/>
    </source>
</evidence>
<keyword evidence="1" id="KW-1133">Transmembrane helix</keyword>
<keyword evidence="1" id="KW-0472">Membrane</keyword>
<gene>
    <name evidence="2" type="ORF">SAMN04488556_4155</name>
</gene>
<evidence type="ECO:0000313" key="3">
    <source>
        <dbReference type="Proteomes" id="UP000199199"/>
    </source>
</evidence>
<protein>
    <submittedName>
        <fullName evidence="2">Uncharacterized protein</fullName>
    </submittedName>
</protein>
<feature type="transmembrane region" description="Helical" evidence="1">
    <location>
        <begin position="122"/>
        <end position="144"/>
    </location>
</feature>
<sequence>MTIYREGREVVLTTLSPVPFLVILVPILSISADVSFLLFLFPFSLTMVFFYLLVARSVDSIRAKLLNPEELVANVDDDCENGAYFERFVSVSREVCLGGESEVKPISEYTNRCHFPDLVYSFWGFVTSVLVFLVSNIVLLWLVYNGNLESLANALVPEGAIHNVPLGFMDLQLAFLPIFSSLSFVNQVFIVCVVFPTGFAFLTTAKCLTEVSKDYHRRILRNLVAENQSSKTNSSMLFC</sequence>
<evidence type="ECO:0000313" key="2">
    <source>
        <dbReference type="EMBL" id="SFT06172.1"/>
    </source>
</evidence>
<dbReference type="AlphaFoldDB" id="A0A1I6UXM2"/>
<keyword evidence="3" id="KW-1185">Reference proteome</keyword>
<dbReference type="Proteomes" id="UP000199199">
    <property type="component" value="Unassembled WGS sequence"/>
</dbReference>
<accession>A0A1I6UXM2</accession>
<feature type="transmembrane region" description="Helical" evidence="1">
    <location>
        <begin position="36"/>
        <end position="54"/>
    </location>
</feature>
<keyword evidence="1" id="KW-0812">Transmembrane</keyword>
<dbReference type="EMBL" id="FOZS01000008">
    <property type="protein sequence ID" value="SFT06172.1"/>
    <property type="molecule type" value="Genomic_DNA"/>
</dbReference>